<evidence type="ECO:0000259" key="2">
    <source>
        <dbReference type="Pfam" id="PF01568"/>
    </source>
</evidence>
<keyword evidence="4" id="KW-1185">Reference proteome</keyword>
<dbReference type="EMBL" id="FWYC01000003">
    <property type="protein sequence ID" value="SMC49305.1"/>
    <property type="molecule type" value="Genomic_DNA"/>
</dbReference>
<name>A0A1W1ZL79_9PSEU</name>
<dbReference type="GO" id="GO:0016491">
    <property type="term" value="F:oxidoreductase activity"/>
    <property type="evidence" value="ECO:0007669"/>
    <property type="project" value="UniProtKB-KW"/>
</dbReference>
<dbReference type="AlphaFoldDB" id="A0A1W1ZL79"/>
<evidence type="ECO:0000313" key="3">
    <source>
        <dbReference type="EMBL" id="SMC49305.1"/>
    </source>
</evidence>
<gene>
    <name evidence="3" type="ORF">SAMN05660733_00093</name>
</gene>
<evidence type="ECO:0000313" key="4">
    <source>
        <dbReference type="Proteomes" id="UP000192840"/>
    </source>
</evidence>
<dbReference type="Proteomes" id="UP000192840">
    <property type="component" value="Unassembled WGS sequence"/>
</dbReference>
<dbReference type="RefSeq" id="WP_030474881.1">
    <property type="nucleotide sequence ID" value="NZ_FWYC01000003.1"/>
</dbReference>
<dbReference type="GO" id="GO:0016020">
    <property type="term" value="C:membrane"/>
    <property type="evidence" value="ECO:0007669"/>
    <property type="project" value="TreeGrafter"/>
</dbReference>
<dbReference type="Pfam" id="PF01568">
    <property type="entry name" value="Molydop_binding"/>
    <property type="match status" value="1"/>
</dbReference>
<accession>A0A1W1ZL79</accession>
<dbReference type="InterPro" id="IPR009010">
    <property type="entry name" value="Asp_de-COase-like_dom_sf"/>
</dbReference>
<reference evidence="4" key="1">
    <citation type="submission" date="2017-04" db="EMBL/GenBank/DDBJ databases">
        <authorList>
            <person name="Varghese N."/>
            <person name="Submissions S."/>
        </authorList>
    </citation>
    <scope>NUCLEOTIDE SEQUENCE [LARGE SCALE GENOMIC DNA]</scope>
    <source>
        <strain evidence="4">DSM 44073</strain>
    </source>
</reference>
<keyword evidence="1" id="KW-0560">Oxidoreductase</keyword>
<proteinExistence type="predicted"/>
<dbReference type="PANTHER" id="PTHR43105:SF9">
    <property type="entry name" value="NADPH-FE(3+) OXIDOREDUCTASE SUBUNIT ALPHA"/>
    <property type="match status" value="1"/>
</dbReference>
<dbReference type="eggNOG" id="COG0243">
    <property type="taxonomic scope" value="Bacteria"/>
</dbReference>
<dbReference type="InterPro" id="IPR006657">
    <property type="entry name" value="MoPterin_dinucl-bd_dom"/>
</dbReference>
<dbReference type="InterPro" id="IPR050123">
    <property type="entry name" value="Prok_molybdopt-oxidoreductase"/>
</dbReference>
<sequence>MDEAVIERALRAAAAVPGSPLAGWETGDLAARLTGADSVERRIDLMLRLGPAGDLLGLRPGLNLALLKENPHGIDLGPLEPALPGVLLTPNRKVRLAPEELVADADRLERHLDAPRPGFQLISRRQLRSLNSWSHNVGSLAGGSTVCRLRLHPADAATLGVSDGQAIAVRGRHREVVAVAEITDAIAPGVVSLPYGWGHDRPGTRLRTAAGEPGVSINSINALTDEQEVDPLSGTAVFNGVPVELRPVPRRHGTP</sequence>
<protein>
    <submittedName>
        <fullName evidence="3">Molydopterin dinucleotide binding domain-containing protein</fullName>
    </submittedName>
</protein>
<dbReference type="OrthoDB" id="7376058at2"/>
<feature type="domain" description="Molybdopterin dinucleotide-binding" evidence="2">
    <location>
        <begin position="119"/>
        <end position="242"/>
    </location>
</feature>
<dbReference type="PANTHER" id="PTHR43105">
    <property type="entry name" value="RESPIRATORY NITRATE REDUCTASE"/>
    <property type="match status" value="1"/>
</dbReference>
<dbReference type="STRING" id="40571.SAMN05660733_00093"/>
<organism evidence="3 4">
    <name type="scientific">Lentzea albidocapillata</name>
    <dbReference type="NCBI Taxonomy" id="40571"/>
    <lineage>
        <taxon>Bacteria</taxon>
        <taxon>Bacillati</taxon>
        <taxon>Actinomycetota</taxon>
        <taxon>Actinomycetes</taxon>
        <taxon>Pseudonocardiales</taxon>
        <taxon>Pseudonocardiaceae</taxon>
        <taxon>Lentzea</taxon>
    </lineage>
</organism>
<dbReference type="Gene3D" id="2.40.40.20">
    <property type="match status" value="1"/>
</dbReference>
<dbReference type="GO" id="GO:0043546">
    <property type="term" value="F:molybdopterin cofactor binding"/>
    <property type="evidence" value="ECO:0007669"/>
    <property type="project" value="InterPro"/>
</dbReference>
<dbReference type="SUPFAM" id="SSF50692">
    <property type="entry name" value="ADC-like"/>
    <property type="match status" value="1"/>
</dbReference>
<evidence type="ECO:0000256" key="1">
    <source>
        <dbReference type="ARBA" id="ARBA00023002"/>
    </source>
</evidence>